<dbReference type="GO" id="GO:0005739">
    <property type="term" value="C:mitochondrion"/>
    <property type="evidence" value="ECO:0007669"/>
    <property type="project" value="UniProtKB-SubCell"/>
</dbReference>
<dbReference type="InterPro" id="IPR032710">
    <property type="entry name" value="NTF2-like_dom_sf"/>
</dbReference>
<evidence type="ECO:0000256" key="9">
    <source>
        <dbReference type="SAM" id="MobiDB-lite"/>
    </source>
</evidence>
<evidence type="ECO:0000256" key="6">
    <source>
        <dbReference type="ARBA" id="ARBA00038073"/>
    </source>
</evidence>
<reference evidence="11 12" key="2">
    <citation type="journal article" date="2019" name="G3 (Bethesda)">
        <title>Hybrid Assembly of the Genome of the Entomopathogenic Nematode Steinernema carpocapsae Identifies the X-Chromosome.</title>
        <authorList>
            <person name="Serra L."/>
            <person name="Macchietto M."/>
            <person name="Macias-Munoz A."/>
            <person name="McGill C.J."/>
            <person name="Rodriguez I.M."/>
            <person name="Rodriguez B."/>
            <person name="Murad R."/>
            <person name="Mortazavi A."/>
        </authorList>
    </citation>
    <scope>NUCLEOTIDE SEQUENCE [LARGE SCALE GENOMIC DNA]</scope>
    <source>
        <strain evidence="11 12">ALL</strain>
    </source>
</reference>
<organism evidence="11 12">
    <name type="scientific">Steinernema carpocapsae</name>
    <name type="common">Entomopathogenic nematode</name>
    <dbReference type="NCBI Taxonomy" id="34508"/>
    <lineage>
        <taxon>Eukaryota</taxon>
        <taxon>Metazoa</taxon>
        <taxon>Ecdysozoa</taxon>
        <taxon>Nematoda</taxon>
        <taxon>Chromadorea</taxon>
        <taxon>Rhabditida</taxon>
        <taxon>Tylenchina</taxon>
        <taxon>Panagrolaimomorpha</taxon>
        <taxon>Strongyloidoidea</taxon>
        <taxon>Steinernematidae</taxon>
        <taxon>Steinernema</taxon>
    </lineage>
</organism>
<comment type="subcellular location">
    <subcellularLocation>
        <location evidence="1">Mitochondrion</location>
    </subcellularLocation>
</comment>
<dbReference type="SMART" id="SM00978">
    <property type="entry name" value="Tim44"/>
    <property type="match status" value="1"/>
</dbReference>
<dbReference type="STRING" id="34508.A0A4U5N5Z1"/>
<name>A0A4U5N5Z1_STECR</name>
<evidence type="ECO:0000256" key="2">
    <source>
        <dbReference type="ARBA" id="ARBA00022946"/>
    </source>
</evidence>
<evidence type="ECO:0000256" key="8">
    <source>
        <dbReference type="ARBA" id="ARBA00043031"/>
    </source>
</evidence>
<accession>A0A4U5N5Z1</accession>
<evidence type="ECO:0000259" key="10">
    <source>
        <dbReference type="SMART" id="SM00978"/>
    </source>
</evidence>
<dbReference type="InterPro" id="IPR007379">
    <property type="entry name" value="Tim44-like_dom"/>
</dbReference>
<dbReference type="Pfam" id="PF04280">
    <property type="entry name" value="Tim44"/>
    <property type="match status" value="1"/>
</dbReference>
<evidence type="ECO:0000256" key="5">
    <source>
        <dbReference type="ARBA" id="ARBA00023274"/>
    </source>
</evidence>
<dbReference type="AlphaFoldDB" id="A0A4U5N5Z1"/>
<dbReference type="OrthoDB" id="19619at2759"/>
<dbReference type="InterPro" id="IPR051975">
    <property type="entry name" value="mtLSU_mL45"/>
</dbReference>
<dbReference type="Gene3D" id="3.10.450.240">
    <property type="match status" value="1"/>
</dbReference>
<sequence>MERCLRDMTCSNVNVFWFMTNSLQLGPQTETPDEICPTHGDIITNSNLQRTRDSRRFRKFRDSFAPVNHAGSPVIDGTEGAAADDGLQRSFAAEMRRPPPQGTGRSAAIHRNEALKSPTRQQKYPHEREDVQSHERPKTLIIDLPDDEETRRRDNMAPAEMRNELLRQWNESQITLNSFHSVVDPYVTPEDPLPFFDLSSPVDAIKMKGSETKERVLHRWHNYRNGVSRIRKKEGFEKFDPKNWGPTADDIYARAHEALMARDKPRLHKLITENAFGKMWPDVENGSIVWELVAHNEPSKVVSIRCADSPYKSGNDIAQLTVRMNTKQRLAVFDRFGQLLLGSEAEVRDCVEYVVFENHVSSMDGMWRLHDKVHPRWAKTKHPSVQTRMLKSDEERPATALSLPLRAEIIDQERRKANKNAIEEE</sequence>
<evidence type="ECO:0000256" key="4">
    <source>
        <dbReference type="ARBA" id="ARBA00023128"/>
    </source>
</evidence>
<evidence type="ECO:0000256" key="7">
    <source>
        <dbReference type="ARBA" id="ARBA00039448"/>
    </source>
</evidence>
<comment type="similarity">
    <text evidence="6">Belongs to the mitochondrion-specific ribosomal protein mL45 family.</text>
</comment>
<keyword evidence="5" id="KW-0687">Ribonucleoprotein</keyword>
<evidence type="ECO:0000256" key="3">
    <source>
        <dbReference type="ARBA" id="ARBA00022980"/>
    </source>
</evidence>
<dbReference type="SUPFAM" id="SSF54427">
    <property type="entry name" value="NTF2-like"/>
    <property type="match status" value="1"/>
</dbReference>
<gene>
    <name evidence="11" type="ORF">L596_018860</name>
</gene>
<dbReference type="Proteomes" id="UP000298663">
    <property type="component" value="Unassembled WGS sequence"/>
</dbReference>
<evidence type="ECO:0000313" key="12">
    <source>
        <dbReference type="Proteomes" id="UP000298663"/>
    </source>
</evidence>
<dbReference type="PANTHER" id="PTHR28554">
    <property type="entry name" value="39S RIBOSOMAL PROTEIN L45, MITOCHONDRIAL"/>
    <property type="match status" value="1"/>
</dbReference>
<dbReference type="EMBL" id="AZBU02000005">
    <property type="protein sequence ID" value="TKR77979.1"/>
    <property type="molecule type" value="Genomic_DNA"/>
</dbReference>
<evidence type="ECO:0000256" key="1">
    <source>
        <dbReference type="ARBA" id="ARBA00004173"/>
    </source>
</evidence>
<keyword evidence="4" id="KW-0496">Mitochondrion</keyword>
<keyword evidence="2" id="KW-0809">Transit peptide</keyword>
<feature type="compositionally biased region" description="Basic and acidic residues" evidence="9">
    <location>
        <begin position="124"/>
        <end position="135"/>
    </location>
</feature>
<evidence type="ECO:0000313" key="11">
    <source>
        <dbReference type="EMBL" id="TKR77979.1"/>
    </source>
</evidence>
<reference evidence="11 12" key="1">
    <citation type="journal article" date="2015" name="Genome Biol.">
        <title>Comparative genomics of Steinernema reveals deeply conserved gene regulatory networks.</title>
        <authorList>
            <person name="Dillman A.R."/>
            <person name="Macchietto M."/>
            <person name="Porter C.F."/>
            <person name="Rogers A."/>
            <person name="Williams B."/>
            <person name="Antoshechkin I."/>
            <person name="Lee M.M."/>
            <person name="Goodwin Z."/>
            <person name="Lu X."/>
            <person name="Lewis E.E."/>
            <person name="Goodrich-Blair H."/>
            <person name="Stock S.P."/>
            <person name="Adams B.J."/>
            <person name="Sternberg P.W."/>
            <person name="Mortazavi A."/>
        </authorList>
    </citation>
    <scope>NUCLEOTIDE SEQUENCE [LARGE SCALE GENOMIC DNA]</scope>
    <source>
        <strain evidence="11 12">ALL</strain>
    </source>
</reference>
<dbReference type="GO" id="GO:0005840">
    <property type="term" value="C:ribosome"/>
    <property type="evidence" value="ECO:0007669"/>
    <property type="project" value="UniProtKB-KW"/>
</dbReference>
<keyword evidence="12" id="KW-1185">Reference proteome</keyword>
<dbReference type="PANTHER" id="PTHR28554:SF1">
    <property type="entry name" value="LARGE RIBOSOMAL SUBUNIT PROTEIN ML45"/>
    <property type="match status" value="1"/>
</dbReference>
<feature type="domain" description="Tim44-like" evidence="10">
    <location>
        <begin position="224"/>
        <end position="374"/>
    </location>
</feature>
<proteinExistence type="inferred from homology"/>
<keyword evidence="3" id="KW-0689">Ribosomal protein</keyword>
<protein>
    <recommendedName>
        <fullName evidence="7">Large ribosomal subunit protein mL45</fullName>
    </recommendedName>
    <alternativeName>
        <fullName evidence="8">39S ribosomal protein L45, mitochondrial</fullName>
    </alternativeName>
</protein>
<feature type="region of interest" description="Disordered" evidence="9">
    <location>
        <begin position="94"/>
        <end position="135"/>
    </location>
</feature>
<comment type="caution">
    <text evidence="11">The sequence shown here is derived from an EMBL/GenBank/DDBJ whole genome shotgun (WGS) entry which is preliminary data.</text>
</comment>
<dbReference type="GO" id="GO:1990904">
    <property type="term" value="C:ribonucleoprotein complex"/>
    <property type="evidence" value="ECO:0007669"/>
    <property type="project" value="UniProtKB-KW"/>
</dbReference>